<sequence>MLVVEIYPKLYESLIKGWSDFNRSEEHKLYYDFFEFLLQAGFDESHYRKSIPNPAYDHAAKIIGKYFLATARQLEIYFDEIFPGDFSSSEESETEDCVIRVFHLTAFYRNQPLCLLSIKFPHYHDSFGFPLPPELEIVKLYEKCE</sequence>
<reference evidence="1" key="1">
    <citation type="submission" date="2020-09" db="EMBL/GenBank/DDBJ databases">
        <title>Iningainema tapete sp. nov. (Scytonemataceae, Cyanobacteria) from greenhouses in central Florida (USA) produces two types of nodularin with biosynthetic potential for microcystin-LR and anabaenopeptins.</title>
        <authorList>
            <person name="Berthold D.E."/>
            <person name="Lefler F.W."/>
            <person name="Huang I.-S."/>
            <person name="Abdulla H."/>
            <person name="Zimba P.V."/>
            <person name="Laughinghouse H.D. IV."/>
        </authorList>
    </citation>
    <scope>NUCLEOTIDE SEQUENCE</scope>
    <source>
        <strain evidence="1">BLCCT55</strain>
    </source>
</reference>
<dbReference type="AlphaFoldDB" id="A0A8J6XWL5"/>
<dbReference type="EMBL" id="JACXAE010000118">
    <property type="protein sequence ID" value="MBD2777742.1"/>
    <property type="molecule type" value="Genomic_DNA"/>
</dbReference>
<dbReference type="Proteomes" id="UP000629098">
    <property type="component" value="Unassembled WGS sequence"/>
</dbReference>
<organism evidence="1 2">
    <name type="scientific">Iningainema tapete BLCC-T55</name>
    <dbReference type="NCBI Taxonomy" id="2748662"/>
    <lineage>
        <taxon>Bacteria</taxon>
        <taxon>Bacillati</taxon>
        <taxon>Cyanobacteriota</taxon>
        <taxon>Cyanophyceae</taxon>
        <taxon>Nostocales</taxon>
        <taxon>Scytonemataceae</taxon>
        <taxon>Iningainema tapete</taxon>
    </lineage>
</organism>
<protein>
    <submittedName>
        <fullName evidence="1">Uncharacterized protein</fullName>
    </submittedName>
</protein>
<dbReference type="RefSeq" id="WP_190836811.1">
    <property type="nucleotide sequence ID" value="NZ_CAWPPI010000118.1"/>
</dbReference>
<keyword evidence="2" id="KW-1185">Reference proteome</keyword>
<accession>A0A8J6XWL5</accession>
<name>A0A8J6XWL5_9CYAN</name>
<evidence type="ECO:0000313" key="1">
    <source>
        <dbReference type="EMBL" id="MBD2777742.1"/>
    </source>
</evidence>
<comment type="caution">
    <text evidence="1">The sequence shown here is derived from an EMBL/GenBank/DDBJ whole genome shotgun (WGS) entry which is preliminary data.</text>
</comment>
<evidence type="ECO:0000313" key="2">
    <source>
        <dbReference type="Proteomes" id="UP000629098"/>
    </source>
</evidence>
<proteinExistence type="predicted"/>
<gene>
    <name evidence="1" type="ORF">ICL16_38305</name>
</gene>